<keyword evidence="2" id="KW-1185">Reference proteome</keyword>
<reference evidence="1" key="1">
    <citation type="submission" date="2023-03" db="EMBL/GenBank/DDBJ databases">
        <title>Massive genome expansion in bonnet fungi (Mycena s.s.) driven by repeated elements and novel gene families across ecological guilds.</title>
        <authorList>
            <consortium name="Lawrence Berkeley National Laboratory"/>
            <person name="Harder C.B."/>
            <person name="Miyauchi S."/>
            <person name="Viragh M."/>
            <person name="Kuo A."/>
            <person name="Thoen E."/>
            <person name="Andreopoulos B."/>
            <person name="Lu D."/>
            <person name="Skrede I."/>
            <person name="Drula E."/>
            <person name="Henrissat B."/>
            <person name="Morin E."/>
            <person name="Kohler A."/>
            <person name="Barry K."/>
            <person name="LaButti K."/>
            <person name="Morin E."/>
            <person name="Salamov A."/>
            <person name="Lipzen A."/>
            <person name="Mereny Z."/>
            <person name="Hegedus B."/>
            <person name="Baldrian P."/>
            <person name="Stursova M."/>
            <person name="Weitz H."/>
            <person name="Taylor A."/>
            <person name="Grigoriev I.V."/>
            <person name="Nagy L.G."/>
            <person name="Martin F."/>
            <person name="Kauserud H."/>
        </authorList>
    </citation>
    <scope>NUCLEOTIDE SEQUENCE</scope>
    <source>
        <strain evidence="1">CBHHK200</strain>
    </source>
</reference>
<evidence type="ECO:0000313" key="2">
    <source>
        <dbReference type="Proteomes" id="UP001218188"/>
    </source>
</evidence>
<evidence type="ECO:0000313" key="1">
    <source>
        <dbReference type="EMBL" id="KAJ7023024.1"/>
    </source>
</evidence>
<protein>
    <submittedName>
        <fullName evidence="1">Uncharacterized protein</fullName>
    </submittedName>
</protein>
<dbReference type="EMBL" id="JARJCM010000196">
    <property type="protein sequence ID" value="KAJ7023024.1"/>
    <property type="molecule type" value="Genomic_DNA"/>
</dbReference>
<comment type="caution">
    <text evidence="1">The sequence shown here is derived from an EMBL/GenBank/DDBJ whole genome shotgun (WGS) entry which is preliminary data.</text>
</comment>
<proteinExistence type="predicted"/>
<gene>
    <name evidence="1" type="ORF">C8F04DRAFT_1306511</name>
</gene>
<sequence length="92" mass="10312">MCWVNNGEANIPFACTDYAQQTTQLCADHIPKWLTDTARGLSPDEPLRQELVMQRTHPVTVNPFHRAGQRPISQVRSPNLGNGFICRIVGPK</sequence>
<dbReference type="Proteomes" id="UP001218188">
    <property type="component" value="Unassembled WGS sequence"/>
</dbReference>
<name>A0AAD6S8U9_9AGAR</name>
<dbReference type="AlphaFoldDB" id="A0AAD6S8U9"/>
<accession>A0AAD6S8U9</accession>
<organism evidence="1 2">
    <name type="scientific">Mycena alexandri</name>
    <dbReference type="NCBI Taxonomy" id="1745969"/>
    <lineage>
        <taxon>Eukaryota</taxon>
        <taxon>Fungi</taxon>
        <taxon>Dikarya</taxon>
        <taxon>Basidiomycota</taxon>
        <taxon>Agaricomycotina</taxon>
        <taxon>Agaricomycetes</taxon>
        <taxon>Agaricomycetidae</taxon>
        <taxon>Agaricales</taxon>
        <taxon>Marasmiineae</taxon>
        <taxon>Mycenaceae</taxon>
        <taxon>Mycena</taxon>
    </lineage>
</organism>